<dbReference type="PROSITE" id="PS00609">
    <property type="entry name" value="GLYCOSYL_HYDROL_F32"/>
    <property type="match status" value="1"/>
</dbReference>
<reference evidence="7 8" key="1">
    <citation type="submission" date="2021-03" db="EMBL/GenBank/DDBJ databases">
        <title>novel species isolated from a fishpond in China.</title>
        <authorList>
            <person name="Lu H."/>
            <person name="Cai Z."/>
        </authorList>
    </citation>
    <scope>NUCLEOTIDE SEQUENCE [LARGE SCALE GENOMIC DNA]</scope>
    <source>
        <strain evidence="7 8">Y57</strain>
    </source>
</reference>
<dbReference type="EMBL" id="JAFKCS010000006">
    <property type="protein sequence ID" value="MBN7819982.1"/>
    <property type="molecule type" value="Genomic_DNA"/>
</dbReference>
<dbReference type="Gene3D" id="2.60.120.560">
    <property type="entry name" value="Exo-inulinase, domain 1"/>
    <property type="match status" value="1"/>
</dbReference>
<protein>
    <submittedName>
        <fullName evidence="7">Glycoside hydrolase family 32 protein</fullName>
    </submittedName>
</protein>
<dbReference type="RefSeq" id="WP_206593812.1">
    <property type="nucleotide sequence ID" value="NZ_JAFKCS010000006.1"/>
</dbReference>
<dbReference type="InterPro" id="IPR001362">
    <property type="entry name" value="Glyco_hydro_32"/>
</dbReference>
<keyword evidence="8" id="KW-1185">Reference proteome</keyword>
<name>A0ABS3CS83_9ALTE</name>
<organism evidence="7 8">
    <name type="scientific">Bowmanella yangjiangensis</name>
    <dbReference type="NCBI Taxonomy" id="2811230"/>
    <lineage>
        <taxon>Bacteria</taxon>
        <taxon>Pseudomonadati</taxon>
        <taxon>Pseudomonadota</taxon>
        <taxon>Gammaproteobacteria</taxon>
        <taxon>Alteromonadales</taxon>
        <taxon>Alteromonadaceae</taxon>
        <taxon>Bowmanella</taxon>
    </lineage>
</organism>
<evidence type="ECO:0000256" key="1">
    <source>
        <dbReference type="ARBA" id="ARBA00009902"/>
    </source>
</evidence>
<dbReference type="Pfam" id="PF08244">
    <property type="entry name" value="Glyco_hydro_32C"/>
    <property type="match status" value="1"/>
</dbReference>
<sequence length="517" mass="58813">MKPKLRWGVIILMVWLVSLTGHTQELTAGDYQEPYRPQWHFSPPSGWMNDPNGLVYHQGEYHLFYQYYPDATRWGPMHWGHAVSRDLVHWQHLPIALAPDDKGYIFSGSIVADRLNTSGLGKDGVIPLVALFTYHDPKAAAQNTRNHESQGLAFSLDNGRSWQKYANNPVIPNPGETQDFRDPKVFWHAPSQHWIMALSVTDHVQFWRSKNLIDWQYQSSFGKGLGAQGGVWECPDLLPFTLPGSDQTHWALLLNLNPGGPQGGSGIQYFIGDFDGKTFSLDPDFANTLQSQEAVWLDHGADNYAGVTWSGVEDGRTLFIGWMSNWLYGQQLPTHPWRSSMTMPRTLDMVSTAQGLRLKSRPVAELESLRQPLSLTEHREANRLTMQSQTDIMQSEWWFEFRLPEQESILELIFSNELGEKLVLGVDKGQFYIDRSQAGRADFSEVFATKHRAPLIISDNALSIRLFLDHSAVEVFVNDGQLSMTERFFPSRPYTSLSISGRAELKQKQSYKLASIW</sequence>
<evidence type="ECO:0000313" key="8">
    <source>
        <dbReference type="Proteomes" id="UP000663992"/>
    </source>
</evidence>
<keyword evidence="3 4" id="KW-0326">Glycosidase</keyword>
<dbReference type="Pfam" id="PF00251">
    <property type="entry name" value="Glyco_hydro_32N"/>
    <property type="match status" value="1"/>
</dbReference>
<dbReference type="InterPro" id="IPR018053">
    <property type="entry name" value="Glyco_hydro_32_AS"/>
</dbReference>
<evidence type="ECO:0000256" key="3">
    <source>
        <dbReference type="ARBA" id="ARBA00023295"/>
    </source>
</evidence>
<dbReference type="PANTHER" id="PTHR42800:SF1">
    <property type="entry name" value="EXOINULINASE INUD (AFU_ORTHOLOGUE AFUA_5G00480)"/>
    <property type="match status" value="1"/>
</dbReference>
<accession>A0ABS3CS83</accession>
<dbReference type="SUPFAM" id="SSF49899">
    <property type="entry name" value="Concanavalin A-like lectins/glucanases"/>
    <property type="match status" value="1"/>
</dbReference>
<dbReference type="InterPro" id="IPR013320">
    <property type="entry name" value="ConA-like_dom_sf"/>
</dbReference>
<dbReference type="InterPro" id="IPR013148">
    <property type="entry name" value="Glyco_hydro_32_N"/>
</dbReference>
<feature type="domain" description="Glycosyl hydrolase family 32 C-terminal" evidence="6">
    <location>
        <begin position="365"/>
        <end position="500"/>
    </location>
</feature>
<dbReference type="CDD" id="cd18622">
    <property type="entry name" value="GH32_Inu-like"/>
    <property type="match status" value="1"/>
</dbReference>
<dbReference type="PANTHER" id="PTHR42800">
    <property type="entry name" value="EXOINULINASE INUD (AFU_ORTHOLOGUE AFUA_5G00480)"/>
    <property type="match status" value="1"/>
</dbReference>
<dbReference type="InterPro" id="IPR023296">
    <property type="entry name" value="Glyco_hydro_beta-prop_sf"/>
</dbReference>
<dbReference type="Gene3D" id="2.115.10.20">
    <property type="entry name" value="Glycosyl hydrolase domain, family 43"/>
    <property type="match status" value="1"/>
</dbReference>
<evidence type="ECO:0000259" key="5">
    <source>
        <dbReference type="Pfam" id="PF00251"/>
    </source>
</evidence>
<evidence type="ECO:0000313" key="7">
    <source>
        <dbReference type="EMBL" id="MBN7819982.1"/>
    </source>
</evidence>
<proteinExistence type="inferred from homology"/>
<comment type="caution">
    <text evidence="7">The sequence shown here is derived from an EMBL/GenBank/DDBJ whole genome shotgun (WGS) entry which is preliminary data.</text>
</comment>
<feature type="domain" description="Glycosyl hydrolase family 32 N-terminal" evidence="5">
    <location>
        <begin position="40"/>
        <end position="355"/>
    </location>
</feature>
<comment type="similarity">
    <text evidence="1 4">Belongs to the glycosyl hydrolase 32 family.</text>
</comment>
<evidence type="ECO:0000256" key="4">
    <source>
        <dbReference type="RuleBase" id="RU362110"/>
    </source>
</evidence>
<keyword evidence="2 4" id="KW-0378">Hydrolase</keyword>
<dbReference type="SUPFAM" id="SSF75005">
    <property type="entry name" value="Arabinanase/levansucrase/invertase"/>
    <property type="match status" value="1"/>
</dbReference>
<dbReference type="GO" id="GO:0016787">
    <property type="term" value="F:hydrolase activity"/>
    <property type="evidence" value="ECO:0007669"/>
    <property type="project" value="UniProtKB-KW"/>
</dbReference>
<dbReference type="SMART" id="SM00640">
    <property type="entry name" value="Glyco_32"/>
    <property type="match status" value="1"/>
</dbReference>
<evidence type="ECO:0000256" key="2">
    <source>
        <dbReference type="ARBA" id="ARBA00022801"/>
    </source>
</evidence>
<dbReference type="InterPro" id="IPR013189">
    <property type="entry name" value="Glyco_hydro_32_C"/>
</dbReference>
<dbReference type="Proteomes" id="UP000663992">
    <property type="component" value="Unassembled WGS sequence"/>
</dbReference>
<gene>
    <name evidence="7" type="ORF">J0A65_08895</name>
</gene>
<evidence type="ECO:0000259" key="6">
    <source>
        <dbReference type="Pfam" id="PF08244"/>
    </source>
</evidence>